<comment type="subunit">
    <text evidence="11">The complex is composed of two ATP-binding proteins (NikD and NikE), two transmembrane proteins (NikB and NikC) and a solute-binding protein (NikA).</text>
</comment>
<evidence type="ECO:0000259" key="14">
    <source>
        <dbReference type="PROSITE" id="PS50928"/>
    </source>
</evidence>
<dbReference type="InterPro" id="IPR035906">
    <property type="entry name" value="MetI-like_sf"/>
</dbReference>
<dbReference type="Proteomes" id="UP001158066">
    <property type="component" value="Unassembled WGS sequence"/>
</dbReference>
<reference evidence="15" key="1">
    <citation type="submission" date="2017-05" db="EMBL/GenBank/DDBJ databases">
        <authorList>
            <person name="Varghese N."/>
            <person name="Submissions S."/>
        </authorList>
    </citation>
    <scope>NUCLEOTIDE SEQUENCE</scope>
    <source>
        <strain evidence="15">Su22</strain>
    </source>
</reference>
<sequence>MKQYIARRILLAIPMLLVVTFISFGLIHLIPSDPVEVALRVNEIIPTDEAIAIMREELGLDQPFFTRYASWLKQIARFDFGQSYINKNRSVSGEILRSLPATLKLAGMSFMIVVGVSIPLGIICAVYKDRLIDRAMRIFIFVATAVPNYWMGILLIWLFAVKLKILPTGGNQQSGAIILPAVTLSLTYIATYMRLIRNSMLENLTENYVYYARTRGLKEKSIIGRHVLKNSLHESIAALGMSVAQLISGTVVVENIFSWPGIGRLCISAIFNRDYPVIQAYILMMGVLFILCNLLADITQAMLDPRLQEVK</sequence>
<feature type="transmembrane region" description="Helical" evidence="13">
    <location>
        <begin position="172"/>
        <end position="191"/>
    </location>
</feature>
<evidence type="ECO:0000256" key="3">
    <source>
        <dbReference type="ARBA" id="ARBA00022475"/>
    </source>
</evidence>
<dbReference type="PROSITE" id="PS50928">
    <property type="entry name" value="ABC_TM1"/>
    <property type="match status" value="1"/>
</dbReference>
<keyword evidence="7" id="KW-0406">Ion transport</keyword>
<dbReference type="AlphaFoldDB" id="A0AA45WWW1"/>
<keyword evidence="4" id="KW-0533">Nickel</keyword>
<organism evidence="15 16">
    <name type="scientific">Anoxynatronum buryatiense</name>
    <dbReference type="NCBI Taxonomy" id="489973"/>
    <lineage>
        <taxon>Bacteria</taxon>
        <taxon>Bacillati</taxon>
        <taxon>Bacillota</taxon>
        <taxon>Clostridia</taxon>
        <taxon>Eubacteriales</taxon>
        <taxon>Clostridiaceae</taxon>
        <taxon>Anoxynatronum</taxon>
    </lineage>
</organism>
<keyword evidence="5 13" id="KW-0812">Transmembrane</keyword>
<feature type="transmembrane region" description="Helical" evidence="13">
    <location>
        <begin position="236"/>
        <end position="257"/>
    </location>
</feature>
<dbReference type="PANTHER" id="PTHR43163">
    <property type="entry name" value="DIPEPTIDE TRANSPORT SYSTEM PERMEASE PROTEIN DPPB-RELATED"/>
    <property type="match status" value="1"/>
</dbReference>
<dbReference type="RefSeq" id="WP_283409733.1">
    <property type="nucleotide sequence ID" value="NZ_FXUF01000009.1"/>
</dbReference>
<evidence type="ECO:0000256" key="5">
    <source>
        <dbReference type="ARBA" id="ARBA00022692"/>
    </source>
</evidence>
<evidence type="ECO:0000256" key="9">
    <source>
        <dbReference type="ARBA" id="ARBA00023136"/>
    </source>
</evidence>
<dbReference type="InterPro" id="IPR045621">
    <property type="entry name" value="BPD_transp_1_N"/>
</dbReference>
<comment type="similarity">
    <text evidence="10">Belongs to the binding-protein-dependent transport system permease family. OppBC subfamily.</text>
</comment>
<evidence type="ECO:0000313" key="15">
    <source>
        <dbReference type="EMBL" id="SMP61618.1"/>
    </source>
</evidence>
<dbReference type="EMBL" id="FXUF01000009">
    <property type="protein sequence ID" value="SMP61618.1"/>
    <property type="molecule type" value="Genomic_DNA"/>
</dbReference>
<feature type="transmembrane region" description="Helical" evidence="13">
    <location>
        <begin position="9"/>
        <end position="30"/>
    </location>
</feature>
<evidence type="ECO:0000256" key="11">
    <source>
        <dbReference type="ARBA" id="ARBA00038669"/>
    </source>
</evidence>
<dbReference type="NCBIfam" id="NF045470">
    <property type="entry name" value="Opp2B"/>
    <property type="match status" value="1"/>
</dbReference>
<dbReference type="InterPro" id="IPR000515">
    <property type="entry name" value="MetI-like"/>
</dbReference>
<evidence type="ECO:0000256" key="6">
    <source>
        <dbReference type="ARBA" id="ARBA00022989"/>
    </source>
</evidence>
<evidence type="ECO:0000256" key="7">
    <source>
        <dbReference type="ARBA" id="ARBA00023065"/>
    </source>
</evidence>
<dbReference type="InterPro" id="IPR050045">
    <property type="entry name" value="Opp2B"/>
</dbReference>
<feature type="domain" description="ABC transmembrane type-1" evidence="14">
    <location>
        <begin position="99"/>
        <end position="296"/>
    </location>
</feature>
<dbReference type="SUPFAM" id="SSF161098">
    <property type="entry name" value="MetI-like"/>
    <property type="match status" value="1"/>
</dbReference>
<feature type="transmembrane region" description="Helical" evidence="13">
    <location>
        <begin position="105"/>
        <end position="126"/>
    </location>
</feature>
<evidence type="ECO:0000256" key="12">
    <source>
        <dbReference type="ARBA" id="ARBA00044774"/>
    </source>
</evidence>
<evidence type="ECO:0000256" key="8">
    <source>
        <dbReference type="ARBA" id="ARBA00023112"/>
    </source>
</evidence>
<feature type="transmembrane region" description="Helical" evidence="13">
    <location>
        <begin position="138"/>
        <end position="160"/>
    </location>
</feature>
<evidence type="ECO:0000256" key="13">
    <source>
        <dbReference type="RuleBase" id="RU363032"/>
    </source>
</evidence>
<proteinExistence type="inferred from homology"/>
<dbReference type="GO" id="GO:0071916">
    <property type="term" value="F:dipeptide transmembrane transporter activity"/>
    <property type="evidence" value="ECO:0007669"/>
    <property type="project" value="TreeGrafter"/>
</dbReference>
<keyword evidence="6 13" id="KW-1133">Transmembrane helix</keyword>
<keyword evidence="16" id="KW-1185">Reference proteome</keyword>
<dbReference type="Pfam" id="PF00528">
    <property type="entry name" value="BPD_transp_1"/>
    <property type="match status" value="1"/>
</dbReference>
<dbReference type="CDD" id="cd06261">
    <property type="entry name" value="TM_PBP2"/>
    <property type="match status" value="1"/>
</dbReference>
<evidence type="ECO:0000256" key="1">
    <source>
        <dbReference type="ARBA" id="ARBA00004651"/>
    </source>
</evidence>
<protein>
    <recommendedName>
        <fullName evidence="12">Nickel import system permease protein NikB</fullName>
    </recommendedName>
</protein>
<keyword evidence="8" id="KW-0921">Nickel transport</keyword>
<evidence type="ECO:0000256" key="2">
    <source>
        <dbReference type="ARBA" id="ARBA00022448"/>
    </source>
</evidence>
<feature type="transmembrane region" description="Helical" evidence="13">
    <location>
        <begin position="277"/>
        <end position="296"/>
    </location>
</feature>
<gene>
    <name evidence="15" type="ORF">SAMN06296020_10977</name>
</gene>
<dbReference type="GO" id="GO:0005886">
    <property type="term" value="C:plasma membrane"/>
    <property type="evidence" value="ECO:0007669"/>
    <property type="project" value="UniProtKB-SubCell"/>
</dbReference>
<keyword evidence="9 13" id="KW-0472">Membrane</keyword>
<keyword evidence="2 13" id="KW-0813">Transport</keyword>
<dbReference type="Pfam" id="PF19300">
    <property type="entry name" value="BPD_transp_1_N"/>
    <property type="match status" value="1"/>
</dbReference>
<comment type="subcellular location">
    <subcellularLocation>
        <location evidence="1 13">Cell membrane</location>
        <topology evidence="1 13">Multi-pass membrane protein</topology>
    </subcellularLocation>
</comment>
<evidence type="ECO:0000256" key="4">
    <source>
        <dbReference type="ARBA" id="ARBA00022596"/>
    </source>
</evidence>
<evidence type="ECO:0000313" key="16">
    <source>
        <dbReference type="Proteomes" id="UP001158066"/>
    </source>
</evidence>
<dbReference type="InterPro" id="IPR050036">
    <property type="entry name" value="CntB"/>
</dbReference>
<dbReference type="NCBIfam" id="NF045469">
    <property type="entry name" value="Opp1B"/>
    <property type="match status" value="1"/>
</dbReference>
<evidence type="ECO:0000256" key="10">
    <source>
        <dbReference type="ARBA" id="ARBA00024202"/>
    </source>
</evidence>
<dbReference type="PANTHER" id="PTHR43163:SF6">
    <property type="entry name" value="DIPEPTIDE TRANSPORT SYSTEM PERMEASE PROTEIN DPPB-RELATED"/>
    <property type="match status" value="1"/>
</dbReference>
<name>A0AA45WWW1_9CLOT</name>
<comment type="caution">
    <text evidence="15">The sequence shown here is derived from an EMBL/GenBank/DDBJ whole genome shotgun (WGS) entry which is preliminary data.</text>
</comment>
<dbReference type="GO" id="GO:0015099">
    <property type="term" value="F:nickel cation transmembrane transporter activity"/>
    <property type="evidence" value="ECO:0007669"/>
    <property type="project" value="InterPro"/>
</dbReference>
<dbReference type="Gene3D" id="1.10.3720.10">
    <property type="entry name" value="MetI-like"/>
    <property type="match status" value="1"/>
</dbReference>
<accession>A0AA45WWW1</accession>
<keyword evidence="3" id="KW-1003">Cell membrane</keyword>